<comment type="caution">
    <text evidence="1">The sequence shown here is derived from an EMBL/GenBank/DDBJ whole genome shotgun (WGS) entry which is preliminary data.</text>
</comment>
<keyword evidence="2" id="KW-1185">Reference proteome</keyword>
<dbReference type="Proteomes" id="UP000561459">
    <property type="component" value="Unassembled WGS sequence"/>
</dbReference>
<accession>A0A7W6C3A5</accession>
<dbReference type="EMBL" id="JACIDY010000017">
    <property type="protein sequence ID" value="MBB3941737.1"/>
    <property type="molecule type" value="Genomic_DNA"/>
</dbReference>
<evidence type="ECO:0000313" key="1">
    <source>
        <dbReference type="EMBL" id="MBB3941737.1"/>
    </source>
</evidence>
<protein>
    <submittedName>
        <fullName evidence="1">Uncharacterized protein</fullName>
    </submittedName>
</protein>
<name>A0A7W6C3A5_9SPHN</name>
<evidence type="ECO:0000313" key="2">
    <source>
        <dbReference type="Proteomes" id="UP000561459"/>
    </source>
</evidence>
<proteinExistence type="predicted"/>
<gene>
    <name evidence="1" type="ORF">GGR39_003418</name>
</gene>
<reference evidence="1 2" key="1">
    <citation type="submission" date="2020-08" db="EMBL/GenBank/DDBJ databases">
        <title>Genomic Encyclopedia of Type Strains, Phase IV (KMG-IV): sequencing the most valuable type-strain genomes for metagenomic binning, comparative biology and taxonomic classification.</title>
        <authorList>
            <person name="Goeker M."/>
        </authorList>
    </citation>
    <scope>NUCLEOTIDE SEQUENCE [LARGE SCALE GENOMIC DNA]</scope>
    <source>
        <strain evidence="1 2">DSM 27568</strain>
    </source>
</reference>
<dbReference type="AlphaFoldDB" id="A0A7W6C3A5"/>
<sequence length="45" mass="4745">MDSCDTGDPARKRRGLLAVGFQRAQVADQVLGGCGEPVTTLVRIS</sequence>
<organism evidence="1 2">
    <name type="scientific">Novosphingobium fluoreni</name>
    <dbReference type="NCBI Taxonomy" id="1391222"/>
    <lineage>
        <taxon>Bacteria</taxon>
        <taxon>Pseudomonadati</taxon>
        <taxon>Pseudomonadota</taxon>
        <taxon>Alphaproteobacteria</taxon>
        <taxon>Sphingomonadales</taxon>
        <taxon>Sphingomonadaceae</taxon>
        <taxon>Novosphingobium</taxon>
    </lineage>
</organism>